<dbReference type="EMBL" id="JACXVP010000010">
    <property type="protein sequence ID" value="KAG5580997.1"/>
    <property type="molecule type" value="Genomic_DNA"/>
</dbReference>
<dbReference type="AlphaFoldDB" id="A0A9J5X0L7"/>
<accession>A0A9J5X0L7</accession>
<evidence type="ECO:0000313" key="1">
    <source>
        <dbReference type="EMBL" id="KAG5580997.1"/>
    </source>
</evidence>
<reference evidence="1 2" key="1">
    <citation type="submission" date="2020-09" db="EMBL/GenBank/DDBJ databases">
        <title>De no assembly of potato wild relative species, Solanum commersonii.</title>
        <authorList>
            <person name="Cho K."/>
        </authorList>
    </citation>
    <scope>NUCLEOTIDE SEQUENCE [LARGE SCALE GENOMIC DNA]</scope>
    <source>
        <strain evidence="1">LZ3.2</strain>
        <tissue evidence="1">Leaf</tissue>
    </source>
</reference>
<protein>
    <submittedName>
        <fullName evidence="1">Uncharacterized protein</fullName>
    </submittedName>
</protein>
<keyword evidence="2" id="KW-1185">Reference proteome</keyword>
<dbReference type="Proteomes" id="UP000824120">
    <property type="component" value="Chromosome 10"/>
</dbReference>
<evidence type="ECO:0000313" key="2">
    <source>
        <dbReference type="Proteomes" id="UP000824120"/>
    </source>
</evidence>
<organism evidence="1 2">
    <name type="scientific">Solanum commersonii</name>
    <name type="common">Commerson's wild potato</name>
    <name type="synonym">Commerson's nightshade</name>
    <dbReference type="NCBI Taxonomy" id="4109"/>
    <lineage>
        <taxon>Eukaryota</taxon>
        <taxon>Viridiplantae</taxon>
        <taxon>Streptophyta</taxon>
        <taxon>Embryophyta</taxon>
        <taxon>Tracheophyta</taxon>
        <taxon>Spermatophyta</taxon>
        <taxon>Magnoliopsida</taxon>
        <taxon>eudicotyledons</taxon>
        <taxon>Gunneridae</taxon>
        <taxon>Pentapetalae</taxon>
        <taxon>asterids</taxon>
        <taxon>lamiids</taxon>
        <taxon>Solanales</taxon>
        <taxon>Solanaceae</taxon>
        <taxon>Solanoideae</taxon>
        <taxon>Solaneae</taxon>
        <taxon>Solanum</taxon>
    </lineage>
</organism>
<gene>
    <name evidence="1" type="ORF">H5410_051624</name>
</gene>
<comment type="caution">
    <text evidence="1">The sequence shown here is derived from an EMBL/GenBank/DDBJ whole genome shotgun (WGS) entry which is preliminary data.</text>
</comment>
<sequence length="148" mass="17580">MKITKHAYQYGVGNVMGIFLRKILLEKILGHVQYYKYLKLEQEFLRQKDRRKRLKISRIQKANGSWEDENKVLKEAVNFYKDQFSSSVEEDDTYVINLIPPLVNEEDIALLNRHPSFEEVRKVVFELKGESATELDGFIGFVKTYMRW</sequence>
<proteinExistence type="predicted"/>
<name>A0A9J5X0L7_SOLCO</name>